<dbReference type="InterPro" id="IPR005644">
    <property type="entry name" value="NolW-like"/>
</dbReference>
<evidence type="ECO:0000256" key="1">
    <source>
        <dbReference type="ARBA" id="ARBA00004442"/>
    </source>
</evidence>
<evidence type="ECO:0000256" key="2">
    <source>
        <dbReference type="ARBA" id="ARBA00007032"/>
    </source>
</evidence>
<evidence type="ECO:0000256" key="8">
    <source>
        <dbReference type="ARBA" id="ARBA00023237"/>
    </source>
</evidence>
<dbReference type="HAMAP" id="MF_02219">
    <property type="entry name" value="Type_III_secretin"/>
    <property type="match status" value="1"/>
</dbReference>
<dbReference type="AlphaFoldDB" id="A0A158EHB0"/>
<dbReference type="GO" id="GO:0030254">
    <property type="term" value="P:protein secretion by the type III secretion system"/>
    <property type="evidence" value="ECO:0007669"/>
    <property type="project" value="UniProtKB-UniRule"/>
</dbReference>
<evidence type="ECO:0000259" key="13">
    <source>
        <dbReference type="Pfam" id="PF03958"/>
    </source>
</evidence>
<comment type="subunit">
    <text evidence="9">The core secretion machinery of the T3SS is composed of approximately 20 different proteins, including cytoplasmic components, a base, an export apparatus and a needle. This subunit is part of the base, which anchors the injectisome in the bacterial cell envelope. Forms a stable homooligomeric complex.</text>
</comment>
<keyword evidence="8 9" id="KW-0998">Cell outer membrane</keyword>
<evidence type="ECO:0000256" key="10">
    <source>
        <dbReference type="RuleBase" id="RU004004"/>
    </source>
</evidence>
<feature type="compositionally biased region" description="Polar residues" evidence="11">
    <location>
        <begin position="296"/>
        <end position="318"/>
    </location>
</feature>
<dbReference type="NCBIfam" id="TIGR02516">
    <property type="entry name" value="type_III_yscC"/>
    <property type="match status" value="1"/>
</dbReference>
<dbReference type="PROSITE" id="PS00875">
    <property type="entry name" value="T2SP_D"/>
    <property type="match status" value="1"/>
</dbReference>
<dbReference type="RefSeq" id="WP_157697790.1">
    <property type="nucleotide sequence ID" value="NZ_FCOX02000109.1"/>
</dbReference>
<organism evidence="14 15">
    <name type="scientific">Caballeronia calidae</name>
    <dbReference type="NCBI Taxonomy" id="1777139"/>
    <lineage>
        <taxon>Bacteria</taxon>
        <taxon>Pseudomonadati</taxon>
        <taxon>Pseudomonadota</taxon>
        <taxon>Betaproteobacteria</taxon>
        <taxon>Burkholderiales</taxon>
        <taxon>Burkholderiaceae</taxon>
        <taxon>Caballeronia</taxon>
    </lineage>
</organism>
<comment type="subcellular location">
    <subcellularLocation>
        <location evidence="1 9 10">Cell outer membrane</location>
    </subcellularLocation>
</comment>
<dbReference type="InterPro" id="IPR050810">
    <property type="entry name" value="Bact_Secretion_Sys_Channel"/>
</dbReference>
<feature type="domain" description="NolW-like" evidence="13">
    <location>
        <begin position="215"/>
        <end position="393"/>
    </location>
</feature>
<keyword evidence="3 9" id="KW-0813">Transport</keyword>
<protein>
    <recommendedName>
        <fullName evidence="9">Type 3 secretion system secretin</fullName>
        <shortName evidence="9">T3SS secretin</shortName>
    </recommendedName>
</protein>
<dbReference type="Proteomes" id="UP000071859">
    <property type="component" value="Unassembled WGS sequence"/>
</dbReference>
<evidence type="ECO:0000256" key="11">
    <source>
        <dbReference type="SAM" id="MobiDB-lite"/>
    </source>
</evidence>
<evidence type="ECO:0000256" key="6">
    <source>
        <dbReference type="ARBA" id="ARBA00023010"/>
    </source>
</evidence>
<keyword evidence="4 9" id="KW-0732">Signal</keyword>
<feature type="region of interest" description="Disordered" evidence="11">
    <location>
        <begin position="288"/>
        <end position="358"/>
    </location>
</feature>
<keyword evidence="5 9" id="KW-0653">Protein transport</keyword>
<feature type="domain" description="Type II/III secretion system secretin-like" evidence="12">
    <location>
        <begin position="467"/>
        <end position="624"/>
    </location>
</feature>
<evidence type="ECO:0000256" key="3">
    <source>
        <dbReference type="ARBA" id="ARBA00022448"/>
    </source>
</evidence>
<reference evidence="14" key="1">
    <citation type="submission" date="2016-01" db="EMBL/GenBank/DDBJ databases">
        <authorList>
            <person name="Peeters C."/>
        </authorList>
    </citation>
    <scope>NUCLEOTIDE SEQUENCE</scope>
    <source>
        <strain evidence="14">LMG 29321</strain>
    </source>
</reference>
<dbReference type="Gene3D" id="3.30.1370.120">
    <property type="match status" value="2"/>
</dbReference>
<proteinExistence type="inferred from homology"/>
<dbReference type="InterPro" id="IPR003522">
    <property type="entry name" value="T3SS_OM_pore_YscC"/>
</dbReference>
<evidence type="ECO:0000256" key="7">
    <source>
        <dbReference type="ARBA" id="ARBA00023136"/>
    </source>
</evidence>
<keyword evidence="15" id="KW-1185">Reference proteome</keyword>
<name>A0A158EHB0_9BURK</name>
<dbReference type="GO" id="GO:0015627">
    <property type="term" value="C:type II protein secretion system complex"/>
    <property type="evidence" value="ECO:0007669"/>
    <property type="project" value="TreeGrafter"/>
</dbReference>
<dbReference type="Pfam" id="PF03958">
    <property type="entry name" value="Secretin_N"/>
    <property type="match status" value="1"/>
</dbReference>
<dbReference type="InterPro" id="IPR004846">
    <property type="entry name" value="T2SS/T3SS_dom"/>
</dbReference>
<dbReference type="PRINTS" id="PR01337">
    <property type="entry name" value="TYPE3OMGPROT"/>
</dbReference>
<comment type="similarity">
    <text evidence="2 9">Belongs to the bacterial secretin family. T3SS SctC subfamily.</text>
</comment>
<dbReference type="InterPro" id="IPR004845">
    <property type="entry name" value="T2SS_GspD_CS"/>
</dbReference>
<evidence type="ECO:0000256" key="5">
    <source>
        <dbReference type="ARBA" id="ARBA00022927"/>
    </source>
</evidence>
<accession>A0A158EHB0</accession>
<sequence>MENLKLGLSVGNLRQADIQTAGSTARPESSGTLQACLNAGIKLRSLIVVVCAVSSLCSTNLYASEIPWKSKSFEYAVEGKDLKDVLKDFAGGESIPIVVAPNISGVVTGRFNVPPQRFLEQLAGTFNLLWYYDGMTLSVTLSSDVKSSILHLDTDGNHLRATLDRMGISDSRFPVRIDDANHMAMVLGPSHYVDLVTAVIQRVSDPRTNADPVIKIFKLTHAWAADRQVNQNGRSVTVPGLASTLRTMFRSGPAENGAPAASGEAGFPMAMHPMTGMSGGAANALSFPNLPPLPQGMNSSSITGTSRSGARGMTSNSEYGGVASNGGLGLSSGADRMEVGTKDSSINGGGTSKSETALPVIQPDAMTNSILIRDLPWKLAEYERVIKELDGRPKLIEIEVHIIEVDETALKQLGIDWSSAIGNSTSSASNSGGFESTSLGVAAAAPGAALVAMLGNEGRYFLSKINALEQANLARIDASPKVSTLDNVEAVMDNTSQFYVPVSGYASAELYSISAGVSLRVLPMIVTEDGHTDLKLDVHIDDGQVTSQTVGNLPIVSNSQITTQAFVRQGQSLLIAGYRVNSDSNGQNGVPLLSKVPLLGGLFRYESVQRSKMERIFLVSPRIVSDDRF</sequence>
<evidence type="ECO:0000259" key="12">
    <source>
        <dbReference type="Pfam" id="PF00263"/>
    </source>
</evidence>
<dbReference type="GO" id="GO:0009279">
    <property type="term" value="C:cell outer membrane"/>
    <property type="evidence" value="ECO:0007669"/>
    <property type="project" value="UniProtKB-SubCell"/>
</dbReference>
<dbReference type="Pfam" id="PF00263">
    <property type="entry name" value="Secretin"/>
    <property type="match status" value="1"/>
</dbReference>
<evidence type="ECO:0000256" key="9">
    <source>
        <dbReference type="HAMAP-Rule" id="MF_02219"/>
    </source>
</evidence>
<comment type="function">
    <text evidence="9">Component of the type III secretion system (T3SS), also called injectisome, which is used to inject bacterial effector proteins into eukaryotic host cells. Forms a ring-shaped multimeric structure with an apparent central pore in the outer membrane.</text>
</comment>
<gene>
    <name evidence="9" type="primary">sctC</name>
    <name evidence="14" type="ORF">AWB78_07989</name>
</gene>
<evidence type="ECO:0000313" key="15">
    <source>
        <dbReference type="Proteomes" id="UP000071859"/>
    </source>
</evidence>
<dbReference type="Gene3D" id="3.55.50.30">
    <property type="match status" value="1"/>
</dbReference>
<keyword evidence="6 9" id="KW-0811">Translocation</keyword>
<dbReference type="GO" id="GO:0030257">
    <property type="term" value="C:type III protein secretion system complex"/>
    <property type="evidence" value="ECO:0007669"/>
    <property type="project" value="UniProtKB-UniRule"/>
</dbReference>
<dbReference type="EMBL" id="FCOX02000109">
    <property type="protein sequence ID" value="SAL06291.1"/>
    <property type="molecule type" value="Genomic_DNA"/>
</dbReference>
<evidence type="ECO:0000256" key="4">
    <source>
        <dbReference type="ARBA" id="ARBA00022729"/>
    </source>
</evidence>
<dbReference type="PANTHER" id="PTHR30332:SF5">
    <property type="entry name" value="SPI-1 TYPE 3 SECRETION SYSTEM SECRETIN"/>
    <property type="match status" value="1"/>
</dbReference>
<dbReference type="InterPro" id="IPR038591">
    <property type="entry name" value="NolW-like_sf"/>
</dbReference>
<dbReference type="PANTHER" id="PTHR30332">
    <property type="entry name" value="PROBABLE GENERAL SECRETION PATHWAY PROTEIN D"/>
    <property type="match status" value="1"/>
</dbReference>
<comment type="caution">
    <text evidence="14">The sequence shown here is derived from an EMBL/GenBank/DDBJ whole genome shotgun (WGS) entry which is preliminary data.</text>
</comment>
<keyword evidence="7 9" id="KW-0472">Membrane</keyword>
<evidence type="ECO:0000313" key="14">
    <source>
        <dbReference type="EMBL" id="SAL06291.1"/>
    </source>
</evidence>
<dbReference type="OrthoDB" id="9779724at2"/>